<accession>A0A2S9YR93</accession>
<sequence>MPPFGRPMSVDHGQIPITSPCPINLDRGGVSKEDRSMFCRHCVKDVHLLSTMSEPEARSFMRENEGRDICVSYAIRPDGRIRFRPELPEPALVPIQRLARNRAPQRQRLAQAASIGAAALLAACTAHSDPEPEPAKPVAPLVQRAEPVEPPAPVVEPCDPPGLDTLVAGGLVAERVEDVQVEGGIKPMPLPEPPTPTVTPKQPWKADMHARGGLRAARIPDPVDPAE</sequence>
<protein>
    <submittedName>
        <fullName evidence="2">Uncharacterized protein</fullName>
    </submittedName>
</protein>
<reference evidence="2 3" key="1">
    <citation type="submission" date="2018-03" db="EMBL/GenBank/DDBJ databases">
        <title>Draft Genome Sequences of the Obligatory Marine Myxobacteria Enhygromyxa salina SWB007.</title>
        <authorList>
            <person name="Poehlein A."/>
            <person name="Moghaddam J.A."/>
            <person name="Harms H."/>
            <person name="Alanjari M."/>
            <person name="Koenig G.M."/>
            <person name="Daniel R."/>
            <person name="Schaeberle T.F."/>
        </authorList>
    </citation>
    <scope>NUCLEOTIDE SEQUENCE [LARGE SCALE GENOMIC DNA]</scope>
    <source>
        <strain evidence="2 3">SWB007</strain>
    </source>
</reference>
<dbReference type="AlphaFoldDB" id="A0A2S9YR93"/>
<evidence type="ECO:0000313" key="2">
    <source>
        <dbReference type="EMBL" id="PRQ07615.1"/>
    </source>
</evidence>
<comment type="caution">
    <text evidence="2">The sequence shown here is derived from an EMBL/GenBank/DDBJ whole genome shotgun (WGS) entry which is preliminary data.</text>
</comment>
<name>A0A2S9YR93_9BACT</name>
<dbReference type="EMBL" id="PVNL01000051">
    <property type="protein sequence ID" value="PRQ07615.1"/>
    <property type="molecule type" value="Genomic_DNA"/>
</dbReference>
<organism evidence="2 3">
    <name type="scientific">Enhygromyxa salina</name>
    <dbReference type="NCBI Taxonomy" id="215803"/>
    <lineage>
        <taxon>Bacteria</taxon>
        <taxon>Pseudomonadati</taxon>
        <taxon>Myxococcota</taxon>
        <taxon>Polyangia</taxon>
        <taxon>Nannocystales</taxon>
        <taxon>Nannocystaceae</taxon>
        <taxon>Enhygromyxa</taxon>
    </lineage>
</organism>
<gene>
    <name evidence="2" type="ORF">ENSA7_26050</name>
</gene>
<dbReference type="Proteomes" id="UP000238823">
    <property type="component" value="Unassembled WGS sequence"/>
</dbReference>
<feature type="region of interest" description="Disordered" evidence="1">
    <location>
        <begin position="182"/>
        <end position="227"/>
    </location>
</feature>
<evidence type="ECO:0000313" key="3">
    <source>
        <dbReference type="Proteomes" id="UP000238823"/>
    </source>
</evidence>
<evidence type="ECO:0000256" key="1">
    <source>
        <dbReference type="SAM" id="MobiDB-lite"/>
    </source>
</evidence>
<proteinExistence type="predicted"/>
<feature type="compositionally biased region" description="Pro residues" evidence="1">
    <location>
        <begin position="188"/>
        <end position="197"/>
    </location>
</feature>